<dbReference type="AlphaFoldDB" id="A0A1D6HWZ6"/>
<feature type="domain" description="At3g05675-like ankyrin-like" evidence="5">
    <location>
        <begin position="348"/>
        <end position="583"/>
    </location>
</feature>
<sequence>MAADAAQQGPGVHRRRGGAAPRAWCCSFAGVPDSPDLRPIPSSAASPAAASRKLPPKSPSAASFYGSPTSSRLAGLGGLIDPRRILSPGRVSPIDPDGAVPLPPPTPPPPPPAEFPAAVGTAEQPAPVLASALPSAAAAPQVVSVREEADAHAAGVLDLKLFLRGRDGRCVLMELDSRVLCGCSDFFAAMAPHEDAAATAAGAGAAGKTIEVDGVDNLDAFRAAVELMYDPDPMRGLAAAGVSRAIDVLERHKLLTTDIKHVWIQEPLVPLPTSGGSRTVWVLKLPPPDQVCSSIMFSKGIKTCLTYIEAVPWNENEEEKLKNLFARFTFDEAISQDILARLRPHNWKSSDDLAVQLIQSVTNSTSTMARKDMQSLVNGLLSKSSVYQKDSSGLNKESLYQICYSCLESLVDLFEEAIEPTYYTGQAVVVRGSKPLIERISTQTENLNWLLDILVNIDIAEEFVELWAKQGRLIRMHEQASAIVRYELSRISAGVFIALGKGKVQCRGDVRSLLFHGWFSTMLLDFGWLQRCPKGLDLRSLEENLGRGLLTLPLRQQQCLFEEWFQFYATKGPECPNLIRAFQFSSSHCM</sequence>
<dbReference type="PANTHER" id="PTHR31060:SF27">
    <property type="entry name" value="OS07G0259700 PROTEIN"/>
    <property type="match status" value="1"/>
</dbReference>
<dbReference type="InterPro" id="IPR058039">
    <property type="entry name" value="At3g05675-like_ankyrin"/>
</dbReference>
<organism evidence="6">
    <name type="scientific">Zea mays</name>
    <name type="common">Maize</name>
    <dbReference type="NCBI Taxonomy" id="4577"/>
    <lineage>
        <taxon>Eukaryota</taxon>
        <taxon>Viridiplantae</taxon>
        <taxon>Streptophyta</taxon>
        <taxon>Embryophyta</taxon>
        <taxon>Tracheophyta</taxon>
        <taxon>Spermatophyta</taxon>
        <taxon>Magnoliopsida</taxon>
        <taxon>Liliopsida</taxon>
        <taxon>Poales</taxon>
        <taxon>Poaceae</taxon>
        <taxon>PACMAD clade</taxon>
        <taxon>Panicoideae</taxon>
        <taxon>Andropogonodae</taxon>
        <taxon>Andropogoneae</taxon>
        <taxon>Tripsacinae</taxon>
        <taxon>Zea</taxon>
    </lineage>
</organism>
<evidence type="ECO:0000256" key="4">
    <source>
        <dbReference type="SAM" id="MobiDB-lite"/>
    </source>
</evidence>
<evidence type="ECO:0000259" key="5">
    <source>
        <dbReference type="Pfam" id="PF25553"/>
    </source>
</evidence>
<dbReference type="FunCoup" id="A0A1D6HWZ6">
    <property type="interactions" value="2564"/>
</dbReference>
<comment type="function">
    <text evidence="1">May act as a substrate-specific adapter of an E3 ubiquitin-protein ligase complex (CUL3-RBX1-BTB) which mediates the ubiquitination and subsequent proteasomal degradation of target proteins.</text>
</comment>
<feature type="region of interest" description="Disordered" evidence="4">
    <location>
        <begin position="1"/>
        <end position="20"/>
    </location>
</feature>
<dbReference type="ExpressionAtlas" id="A0A1D6HWZ6">
    <property type="expression patterns" value="baseline and differential"/>
</dbReference>
<gene>
    <name evidence="6" type="ORF">ZEAMMB73_Zm00001d019337</name>
</gene>
<dbReference type="InterPro" id="IPR038920">
    <property type="entry name" value="At3g05675-like"/>
</dbReference>
<dbReference type="Pfam" id="PF25553">
    <property type="entry name" value="BTB-POZ_ANK-like"/>
    <property type="match status" value="1"/>
</dbReference>
<reference evidence="6" key="1">
    <citation type="submission" date="2015-12" db="EMBL/GenBank/DDBJ databases">
        <title>Update maize B73 reference genome by single molecule sequencing technologies.</title>
        <authorList>
            <consortium name="Maize Genome Sequencing Project"/>
            <person name="Ware D."/>
        </authorList>
    </citation>
    <scope>NUCLEOTIDE SEQUENCE [LARGE SCALE GENOMIC DNA]</scope>
    <source>
        <tissue evidence="6">Seedling</tissue>
    </source>
</reference>
<dbReference type="IntAct" id="A0A1D6HWZ6">
    <property type="interactions" value="1"/>
</dbReference>
<dbReference type="InParanoid" id="A0A1D6HWZ6"/>
<evidence type="ECO:0000256" key="2">
    <source>
        <dbReference type="ARBA" id="ARBA00004906"/>
    </source>
</evidence>
<dbReference type="EMBL" id="CM007650">
    <property type="protein sequence ID" value="ONM52742.1"/>
    <property type="molecule type" value="Genomic_DNA"/>
</dbReference>
<dbReference type="UniPathway" id="UPA00143"/>
<name>A0A1D6HWZ6_MAIZE</name>
<proteinExistence type="predicted"/>
<evidence type="ECO:0000313" key="6">
    <source>
        <dbReference type="EMBL" id="ONM52742.1"/>
    </source>
</evidence>
<feature type="compositionally biased region" description="Low complexity" evidence="4">
    <location>
        <begin position="37"/>
        <end position="63"/>
    </location>
</feature>
<comment type="pathway">
    <text evidence="2">Protein modification; protein ubiquitination.</text>
</comment>
<accession>A0A1D6HWZ6</accession>
<dbReference type="GO" id="GO:0016567">
    <property type="term" value="P:protein ubiquitination"/>
    <property type="evidence" value="ECO:0007669"/>
    <property type="project" value="UniProtKB-UniPathway"/>
</dbReference>
<feature type="compositionally biased region" description="Pro residues" evidence="4">
    <location>
        <begin position="101"/>
        <end position="114"/>
    </location>
</feature>
<dbReference type="PANTHER" id="PTHR31060">
    <property type="entry name" value="OSJNBA0011J08.25 PROTEIN-RELATED"/>
    <property type="match status" value="1"/>
</dbReference>
<feature type="region of interest" description="Disordered" evidence="4">
    <location>
        <begin position="86"/>
        <end position="120"/>
    </location>
</feature>
<evidence type="ECO:0000256" key="1">
    <source>
        <dbReference type="ARBA" id="ARBA00002668"/>
    </source>
</evidence>
<keyword evidence="3" id="KW-0833">Ubl conjugation pathway</keyword>
<protein>
    <submittedName>
        <fullName evidence="6">BTB/POZ domain-containing protein</fullName>
    </submittedName>
</protein>
<evidence type="ECO:0000256" key="3">
    <source>
        <dbReference type="ARBA" id="ARBA00022786"/>
    </source>
</evidence>
<feature type="region of interest" description="Disordered" evidence="4">
    <location>
        <begin position="34"/>
        <end position="71"/>
    </location>
</feature>